<dbReference type="GO" id="GO:0103075">
    <property type="term" value="F:indole-3-pyruvate monooxygenase activity"/>
    <property type="evidence" value="ECO:0007669"/>
    <property type="project" value="UniProtKB-EC"/>
</dbReference>
<keyword evidence="13" id="KW-0503">Monooxygenase</keyword>
<evidence type="ECO:0000256" key="4">
    <source>
        <dbReference type="ARBA" id="ARBA00022630"/>
    </source>
</evidence>
<dbReference type="PANTHER" id="PTHR43539">
    <property type="entry name" value="FLAVIN-BINDING MONOOXYGENASE-LIKE PROTEIN (AFU_ORTHOLOGUE AFUA_4G09220)"/>
    <property type="match status" value="1"/>
</dbReference>
<protein>
    <recommendedName>
        <fullName evidence="9">indole-3-pyruvate monooxygenase</fullName>
        <ecNumber evidence="9">1.14.13.168</ecNumber>
    </recommendedName>
</protein>
<dbReference type="Pfam" id="PF13738">
    <property type="entry name" value="Pyr_redox_3"/>
    <property type="match status" value="1"/>
</dbReference>
<keyword evidence="11" id="KW-0694">RNA-binding</keyword>
<keyword evidence="6" id="KW-0521">NADP</keyword>
<evidence type="ECO:0000313" key="14">
    <source>
        <dbReference type="Proteomes" id="UP000447434"/>
    </source>
</evidence>
<evidence type="ECO:0000259" key="12">
    <source>
        <dbReference type="PROSITE" id="PS50102"/>
    </source>
</evidence>
<dbReference type="InterPro" id="IPR035979">
    <property type="entry name" value="RBD_domain_sf"/>
</dbReference>
<dbReference type="GO" id="GO:0009851">
    <property type="term" value="P:auxin biosynthetic process"/>
    <property type="evidence" value="ECO:0007669"/>
    <property type="project" value="UniProtKB-KW"/>
</dbReference>
<evidence type="ECO:0000256" key="5">
    <source>
        <dbReference type="ARBA" id="ARBA00022827"/>
    </source>
</evidence>
<sequence>MGSYKEQEKVEAVNCVWIHGPIIVDVGPSGIAVVACLKEQGLHYGKTKPLVVNSTFLSTFLNFPLKYQFISYKESYASHFNIVPRFNLSVQSVEFDPYSKIWVVKTQDFVYISPWIVVATCENVEPVIPNIHGMDLFHGPIVHTSVYKSGCDYKNKKVLVIGCGNSGKVNSNINLDKVIDHEALHDTFSSFGNILSCKIAIDASGQPKGYSFVQQKGISFLLYFLTPLTNTRKHYSVYFTSIKLQIRVEISIHVSFFHH</sequence>
<keyword evidence="5" id="KW-0274">FAD</keyword>
<evidence type="ECO:0000256" key="6">
    <source>
        <dbReference type="ARBA" id="ARBA00022857"/>
    </source>
</evidence>
<dbReference type="Gene3D" id="3.50.50.60">
    <property type="entry name" value="FAD/NAD(P)-binding domain"/>
    <property type="match status" value="1"/>
</dbReference>
<evidence type="ECO:0000256" key="10">
    <source>
        <dbReference type="ARBA" id="ARBA00047707"/>
    </source>
</evidence>
<keyword evidence="13" id="KW-0670">Pyruvate</keyword>
<evidence type="ECO:0000256" key="9">
    <source>
        <dbReference type="ARBA" id="ARBA00039148"/>
    </source>
</evidence>
<evidence type="ECO:0000256" key="3">
    <source>
        <dbReference type="ARBA" id="ARBA00009183"/>
    </source>
</evidence>
<dbReference type="PANTHER" id="PTHR43539:SF78">
    <property type="entry name" value="FLAVIN-CONTAINING MONOOXYGENASE"/>
    <property type="match status" value="1"/>
</dbReference>
<evidence type="ECO:0000256" key="7">
    <source>
        <dbReference type="ARBA" id="ARBA00023002"/>
    </source>
</evidence>
<dbReference type="GO" id="GO:0003723">
    <property type="term" value="F:RNA binding"/>
    <property type="evidence" value="ECO:0007669"/>
    <property type="project" value="UniProtKB-UniRule"/>
</dbReference>
<dbReference type="Proteomes" id="UP000447434">
    <property type="component" value="Chromosome 2"/>
</dbReference>
<accession>A0A6A4R0C9</accession>
<keyword evidence="14" id="KW-1185">Reference proteome</keyword>
<comment type="cofactor">
    <cofactor evidence="1">
        <name>FAD</name>
        <dbReference type="ChEBI" id="CHEBI:57692"/>
    </cofactor>
</comment>
<evidence type="ECO:0000256" key="11">
    <source>
        <dbReference type="PROSITE-ProRule" id="PRU00176"/>
    </source>
</evidence>
<comment type="similarity">
    <text evidence="3">Belongs to the FMO family.</text>
</comment>
<dbReference type="AlphaFoldDB" id="A0A6A4R0C9"/>
<dbReference type="EC" id="1.14.13.168" evidence="9"/>
<dbReference type="InterPro" id="IPR050982">
    <property type="entry name" value="Auxin_biosynth/cation_transpt"/>
</dbReference>
<dbReference type="Pfam" id="PF00076">
    <property type="entry name" value="RRM_1"/>
    <property type="match status" value="1"/>
</dbReference>
<keyword evidence="4" id="KW-0285">Flavoprotein</keyword>
<dbReference type="InterPro" id="IPR000504">
    <property type="entry name" value="RRM_dom"/>
</dbReference>
<reference evidence="14" key="1">
    <citation type="journal article" date="2020" name="Nat. Commun.">
        <title>Genome sequence of the cluster root forming white lupin.</title>
        <authorList>
            <person name="Hufnagel B."/>
            <person name="Marques A."/>
            <person name="Soriano A."/>
            <person name="Marques L."/>
            <person name="Divol F."/>
            <person name="Doumas P."/>
            <person name="Sallet E."/>
            <person name="Mancinotti D."/>
            <person name="Carrere S."/>
            <person name="Marande W."/>
            <person name="Arribat S."/>
            <person name="Keller J."/>
            <person name="Huneau C."/>
            <person name="Blein T."/>
            <person name="Aime D."/>
            <person name="Laguerre M."/>
            <person name="Taylor J."/>
            <person name="Schubert V."/>
            <person name="Nelson M."/>
            <person name="Geu-Flores F."/>
            <person name="Crespi M."/>
            <person name="Gallardo-Guerrero K."/>
            <person name="Delaux P.-M."/>
            <person name="Salse J."/>
            <person name="Berges H."/>
            <person name="Guyot R."/>
            <person name="Gouzy J."/>
            <person name="Peret B."/>
        </authorList>
    </citation>
    <scope>NUCLEOTIDE SEQUENCE [LARGE SCALE GENOMIC DNA]</scope>
    <source>
        <strain evidence="14">cv. Amiga</strain>
    </source>
</reference>
<name>A0A6A4R0C9_LUPAL</name>
<dbReference type="GO" id="GO:0050660">
    <property type="term" value="F:flavin adenine dinucleotide binding"/>
    <property type="evidence" value="ECO:0007669"/>
    <property type="project" value="TreeGrafter"/>
</dbReference>
<comment type="pathway">
    <text evidence="2">Plant hormone metabolism; auxin biosynthesis.</text>
</comment>
<dbReference type="GO" id="GO:0005789">
    <property type="term" value="C:endoplasmic reticulum membrane"/>
    <property type="evidence" value="ECO:0007669"/>
    <property type="project" value="TreeGrafter"/>
</dbReference>
<keyword evidence="7" id="KW-0560">Oxidoreductase</keyword>
<dbReference type="InterPro" id="IPR036188">
    <property type="entry name" value="FAD/NAD-bd_sf"/>
</dbReference>
<evidence type="ECO:0000256" key="8">
    <source>
        <dbReference type="ARBA" id="ARBA00023070"/>
    </source>
</evidence>
<organism evidence="13 14">
    <name type="scientific">Lupinus albus</name>
    <name type="common">White lupine</name>
    <name type="synonym">Lupinus termis</name>
    <dbReference type="NCBI Taxonomy" id="3870"/>
    <lineage>
        <taxon>Eukaryota</taxon>
        <taxon>Viridiplantae</taxon>
        <taxon>Streptophyta</taxon>
        <taxon>Embryophyta</taxon>
        <taxon>Tracheophyta</taxon>
        <taxon>Spermatophyta</taxon>
        <taxon>Magnoliopsida</taxon>
        <taxon>eudicotyledons</taxon>
        <taxon>Gunneridae</taxon>
        <taxon>Pentapetalae</taxon>
        <taxon>rosids</taxon>
        <taxon>fabids</taxon>
        <taxon>Fabales</taxon>
        <taxon>Fabaceae</taxon>
        <taxon>Papilionoideae</taxon>
        <taxon>50 kb inversion clade</taxon>
        <taxon>genistoids sensu lato</taxon>
        <taxon>core genistoids</taxon>
        <taxon>Genisteae</taxon>
        <taxon>Lupinus</taxon>
    </lineage>
</organism>
<proteinExistence type="inferred from homology"/>
<dbReference type="Gene3D" id="3.30.70.330">
    <property type="match status" value="1"/>
</dbReference>
<comment type="catalytic activity">
    <reaction evidence="10">
        <text>indole-3-pyruvate + NADPH + O2 + H(+) = (indol-3-yl)acetate + CO2 + NADP(+) + H2O</text>
        <dbReference type="Rhea" id="RHEA:34331"/>
        <dbReference type="ChEBI" id="CHEBI:15377"/>
        <dbReference type="ChEBI" id="CHEBI:15378"/>
        <dbReference type="ChEBI" id="CHEBI:15379"/>
        <dbReference type="ChEBI" id="CHEBI:16526"/>
        <dbReference type="ChEBI" id="CHEBI:17640"/>
        <dbReference type="ChEBI" id="CHEBI:30854"/>
        <dbReference type="ChEBI" id="CHEBI:57783"/>
        <dbReference type="ChEBI" id="CHEBI:58349"/>
        <dbReference type="EC" id="1.14.13.168"/>
    </reaction>
</comment>
<dbReference type="PROSITE" id="PS50102">
    <property type="entry name" value="RRM"/>
    <property type="match status" value="1"/>
</dbReference>
<dbReference type="OrthoDB" id="66881at2759"/>
<comment type="caution">
    <text evidence="13">The sequence shown here is derived from an EMBL/GenBank/DDBJ whole genome shotgun (WGS) entry which is preliminary data.</text>
</comment>
<dbReference type="SUPFAM" id="SSF54928">
    <property type="entry name" value="RNA-binding domain, RBD"/>
    <property type="match status" value="1"/>
</dbReference>
<feature type="domain" description="RRM" evidence="12">
    <location>
        <begin position="174"/>
        <end position="214"/>
    </location>
</feature>
<gene>
    <name evidence="13" type="ORF">Lalb_Chr02g0146431</name>
</gene>
<dbReference type="SUPFAM" id="SSF51905">
    <property type="entry name" value="FAD/NAD(P)-binding domain"/>
    <property type="match status" value="1"/>
</dbReference>
<dbReference type="EMBL" id="WOCE01000002">
    <property type="protein sequence ID" value="KAE9618794.1"/>
    <property type="molecule type" value="Genomic_DNA"/>
</dbReference>
<evidence type="ECO:0000256" key="1">
    <source>
        <dbReference type="ARBA" id="ARBA00001974"/>
    </source>
</evidence>
<evidence type="ECO:0000313" key="13">
    <source>
        <dbReference type="EMBL" id="KAE9618794.1"/>
    </source>
</evidence>
<dbReference type="InterPro" id="IPR012677">
    <property type="entry name" value="Nucleotide-bd_a/b_plait_sf"/>
</dbReference>
<keyword evidence="8" id="KW-0073">Auxin biosynthesis</keyword>
<evidence type="ECO:0000256" key="2">
    <source>
        <dbReference type="ARBA" id="ARBA00004814"/>
    </source>
</evidence>